<evidence type="ECO:0000256" key="8">
    <source>
        <dbReference type="ARBA" id="ARBA00022679"/>
    </source>
</evidence>
<dbReference type="Pfam" id="PF04072">
    <property type="entry name" value="LCM"/>
    <property type="match status" value="1"/>
</dbReference>
<evidence type="ECO:0000256" key="15">
    <source>
        <dbReference type="ARBA" id="ARBA00049250"/>
    </source>
</evidence>
<dbReference type="PANTHER" id="PTHR46529">
    <property type="entry name" value="TRNA WYBUTOSINE-SYNTHESIZING PROTEIN 4"/>
    <property type="match status" value="1"/>
</dbReference>
<feature type="compositionally biased region" description="Basic and acidic residues" evidence="16">
    <location>
        <begin position="706"/>
        <end position="716"/>
    </location>
</feature>
<name>A0A8E2FAN2_9PEZI</name>
<dbReference type="EC" id="2.1.1.290" evidence="5"/>
<protein>
    <recommendedName>
        <fullName evidence="6">tRNA wybutosine-synthesizing protein 4</fullName>
        <ecNumber evidence="5">2.1.1.290</ecNumber>
        <ecNumber evidence="4">2.3.1.231</ecNumber>
    </recommendedName>
    <alternativeName>
        <fullName evidence="13">Leucine carboxyl methyltransferase 2</fullName>
    </alternativeName>
    <alternativeName>
        <fullName evidence="14">tRNA(Phe) (7-(3-amino-3-(methoxycarbonyl)propyl)wyosine(37)-N)-methoxycarbonyltransferase</fullName>
    </alternativeName>
    <alternativeName>
        <fullName evidence="12">tRNA(Phe) (7-(3-amino-3-carboxypropyl)wyosine(37)-O)-methyltransferase</fullName>
    </alternativeName>
</protein>
<dbReference type="Pfam" id="PF13418">
    <property type="entry name" value="Beta-prop_TYW4"/>
    <property type="match status" value="1"/>
</dbReference>
<accession>A0A8E2FAN2</accession>
<evidence type="ECO:0000256" key="5">
    <source>
        <dbReference type="ARBA" id="ARBA00012779"/>
    </source>
</evidence>
<dbReference type="Gene3D" id="6.10.140.1470">
    <property type="match status" value="1"/>
</dbReference>
<keyword evidence="10" id="KW-0819">tRNA processing</keyword>
<dbReference type="OrthoDB" id="47172at2759"/>
<evidence type="ECO:0000313" key="18">
    <source>
        <dbReference type="EMBL" id="OCL13365.1"/>
    </source>
</evidence>
<dbReference type="Gene3D" id="2.60.120.650">
    <property type="entry name" value="Cupin"/>
    <property type="match status" value="1"/>
</dbReference>
<reference evidence="18 19" key="1">
    <citation type="journal article" date="2016" name="Nat. Commun.">
        <title>Ectomycorrhizal ecology is imprinted in the genome of the dominant symbiotic fungus Cenococcum geophilum.</title>
        <authorList>
            <consortium name="DOE Joint Genome Institute"/>
            <person name="Peter M."/>
            <person name="Kohler A."/>
            <person name="Ohm R.A."/>
            <person name="Kuo A."/>
            <person name="Krutzmann J."/>
            <person name="Morin E."/>
            <person name="Arend M."/>
            <person name="Barry K.W."/>
            <person name="Binder M."/>
            <person name="Choi C."/>
            <person name="Clum A."/>
            <person name="Copeland A."/>
            <person name="Grisel N."/>
            <person name="Haridas S."/>
            <person name="Kipfer T."/>
            <person name="LaButti K."/>
            <person name="Lindquist E."/>
            <person name="Lipzen A."/>
            <person name="Maire R."/>
            <person name="Meier B."/>
            <person name="Mihaltcheva S."/>
            <person name="Molinier V."/>
            <person name="Murat C."/>
            <person name="Poggeler S."/>
            <person name="Quandt C.A."/>
            <person name="Sperisen C."/>
            <person name="Tritt A."/>
            <person name="Tisserant E."/>
            <person name="Crous P.W."/>
            <person name="Henrissat B."/>
            <person name="Nehls U."/>
            <person name="Egli S."/>
            <person name="Spatafora J.W."/>
            <person name="Grigoriev I.V."/>
            <person name="Martin F.M."/>
        </authorList>
    </citation>
    <scope>NUCLEOTIDE SEQUENCE [LARGE SCALE GENOMIC DNA]</scope>
    <source>
        <strain evidence="18 19">CBS 207.34</strain>
    </source>
</reference>
<evidence type="ECO:0000259" key="17">
    <source>
        <dbReference type="PROSITE" id="PS51184"/>
    </source>
</evidence>
<evidence type="ECO:0000256" key="14">
    <source>
        <dbReference type="ARBA" id="ARBA00030847"/>
    </source>
</evidence>
<evidence type="ECO:0000256" key="12">
    <source>
        <dbReference type="ARBA" id="ARBA00029750"/>
    </source>
</evidence>
<dbReference type="GO" id="GO:0030488">
    <property type="term" value="P:tRNA methylation"/>
    <property type="evidence" value="ECO:0007669"/>
    <property type="project" value="TreeGrafter"/>
</dbReference>
<dbReference type="AlphaFoldDB" id="A0A8E2FAN2"/>
<dbReference type="EC" id="2.3.1.231" evidence="4"/>
<dbReference type="InterPro" id="IPR041667">
    <property type="entry name" value="Cupin_8"/>
</dbReference>
<dbReference type="SUPFAM" id="SSF50965">
    <property type="entry name" value="Galactose oxidase, central domain"/>
    <property type="match status" value="1"/>
</dbReference>
<feature type="region of interest" description="Disordered" evidence="16">
    <location>
        <begin position="692"/>
        <end position="728"/>
    </location>
</feature>
<feature type="domain" description="JmjC" evidence="17">
    <location>
        <begin position="835"/>
        <end position="979"/>
    </location>
</feature>
<dbReference type="GO" id="GO:0031591">
    <property type="term" value="P:wybutosine biosynthetic process"/>
    <property type="evidence" value="ECO:0007669"/>
    <property type="project" value="TreeGrafter"/>
</dbReference>
<dbReference type="Gene3D" id="2.120.10.80">
    <property type="entry name" value="Kelch-type beta propeller"/>
    <property type="match status" value="1"/>
</dbReference>
<evidence type="ECO:0000256" key="3">
    <source>
        <dbReference type="ARBA" id="ARBA00010703"/>
    </source>
</evidence>
<dbReference type="Gene3D" id="3.40.50.150">
    <property type="entry name" value="Vaccinia Virus protein VP39"/>
    <property type="match status" value="1"/>
</dbReference>
<comment type="function">
    <text evidence="11">Probable S-adenosyl-L-methionine-dependent methyltransferase that acts as a component of the wybutosine biosynthesis pathway. Wybutosine is a hyper modified guanosine with a tricyclic base found at the 3'-position adjacent to the anticodon of eukaryotic phenylalanine tRNA. May methylate the carboxyl group of leucine residues to form alpha-leucine ester residues.</text>
</comment>
<dbReference type="SUPFAM" id="SSF53335">
    <property type="entry name" value="S-adenosyl-L-methionine-dependent methyltransferases"/>
    <property type="match status" value="1"/>
</dbReference>
<evidence type="ECO:0000256" key="1">
    <source>
        <dbReference type="ARBA" id="ARBA00001806"/>
    </source>
</evidence>
<dbReference type="InterPro" id="IPR003347">
    <property type="entry name" value="JmjC_dom"/>
</dbReference>
<sequence length="1026" mass="115507">MNTNDSSTVSKQSVTKLYYPNELDFYQPFVKRFRRRNPLINRGYWLRMQAIEIVVRKFLEEDTRKEKVVINLGCGYDPLPFQFWHKYSSICNHTTFVDVDYPRLMSKKRDFILTSSLFRESLLGEKSCMPEPPVLLQNKRYVALGCDLRDLELLEKVLKRELDITNRSVLFVAEVSITYMGVEEADSLVRWASSFSDARFCLLEQYLPDGPGHPFAQTMIRHFEKLGTPLQGISKYPRLQDQHRRFVDAGWPAVHVQTLWQLWANSEYISQDQRLALDLVEPFDEWEEFALFSGHYFLLVARNSPGGVEQVDVTPTNDGALDDTFWNNIPSTHNSPELESSYAACFGQDSGSRRRFGAAFTTGHGIVTCHGGLGAQTRLTTADSYSKTRIESNKGSKLLEGPPTKEAYMCHTITTINNKYALMVGGRTSPNHANSDCWYFEDGIWKPAEALEPARFRHCAVQVRVAHEDSATEGILIFGGKTSSGLILDEWRIWEPNRGWCHVPCKGGRPPARYGASMAAFGEPMTATTRGVLTGGMTSDGRLISDIWEWELRSDQGIVIFCNDRSKHISPICAELSYPRFGANLVPFGKDLLLIGGVTKNRIISVKEELLIIRLRQSIEVERLDLLSNSRPRPLLVGSCAVSISDHEVFLVGGGAVCFSMGSFWNLGFFEIAERDGKSLWHRTLTNEKEGFCKSGNSMSRATKGRKTENLSKELSSEQLPKPPSPKTIQRIRIKSPDDFLDLLRVSEPAVLEGLDIGPCVHLWSPEYLEEMIGSDRSVVVHSCTTDRMTFQEKNFSYIKKPFGEFIWGVARGEKCYLRTLSASQPTRQPTKLGEDFPGISQDFILPPLLVPVAENMHSSPLRVSGPVTLWLHYDVLANVLCQIRGTKTIRLYPPSDVTYLDFPPGGSSSNIDVFAAEDAALEKTHPYDANLSPGDILFIPPMWPHTATPTDGMSVAVNVFFHNLDHGYAPGKDVYGNRDLQAYENGRRDVERIFMSFQGLPVDVGRFYLERLAAELEAKAKSFGI</sequence>
<evidence type="ECO:0000256" key="10">
    <source>
        <dbReference type="ARBA" id="ARBA00022694"/>
    </source>
</evidence>
<dbReference type="InterPro" id="IPR029063">
    <property type="entry name" value="SAM-dependent_MTases_sf"/>
</dbReference>
<dbReference type="GO" id="GO:0008175">
    <property type="term" value="F:tRNA methyltransferase activity"/>
    <property type="evidence" value="ECO:0007669"/>
    <property type="project" value="TreeGrafter"/>
</dbReference>
<evidence type="ECO:0000313" key="19">
    <source>
        <dbReference type="Proteomes" id="UP000250140"/>
    </source>
</evidence>
<organism evidence="18 19">
    <name type="scientific">Glonium stellatum</name>
    <dbReference type="NCBI Taxonomy" id="574774"/>
    <lineage>
        <taxon>Eukaryota</taxon>
        <taxon>Fungi</taxon>
        <taxon>Dikarya</taxon>
        <taxon>Ascomycota</taxon>
        <taxon>Pezizomycotina</taxon>
        <taxon>Dothideomycetes</taxon>
        <taxon>Pleosporomycetidae</taxon>
        <taxon>Gloniales</taxon>
        <taxon>Gloniaceae</taxon>
        <taxon>Glonium</taxon>
    </lineage>
</organism>
<evidence type="ECO:0000256" key="13">
    <source>
        <dbReference type="ARBA" id="ARBA00030231"/>
    </source>
</evidence>
<keyword evidence="9" id="KW-0949">S-adenosyl-L-methionine</keyword>
<dbReference type="InterPro" id="IPR015915">
    <property type="entry name" value="Kelch-typ_b-propeller"/>
</dbReference>
<keyword evidence="19" id="KW-1185">Reference proteome</keyword>
<dbReference type="SMART" id="SM00558">
    <property type="entry name" value="JmjC"/>
    <property type="match status" value="1"/>
</dbReference>
<evidence type="ECO:0000256" key="11">
    <source>
        <dbReference type="ARBA" id="ARBA00025588"/>
    </source>
</evidence>
<evidence type="ECO:0000256" key="6">
    <source>
        <dbReference type="ARBA" id="ARBA00018045"/>
    </source>
</evidence>
<dbReference type="SUPFAM" id="SSF51197">
    <property type="entry name" value="Clavaminate synthase-like"/>
    <property type="match status" value="1"/>
</dbReference>
<keyword evidence="7" id="KW-0489">Methyltransferase</keyword>
<gene>
    <name evidence="18" type="ORF">AOQ84DRAFT_310670</name>
</gene>
<keyword evidence="8" id="KW-0808">Transferase</keyword>
<dbReference type="InterPro" id="IPR011043">
    <property type="entry name" value="Gal_Oxase/kelch_b-propeller"/>
</dbReference>
<dbReference type="PROSITE" id="PS51184">
    <property type="entry name" value="JMJC"/>
    <property type="match status" value="1"/>
</dbReference>
<evidence type="ECO:0000256" key="16">
    <source>
        <dbReference type="SAM" id="MobiDB-lite"/>
    </source>
</evidence>
<proteinExistence type="inferred from homology"/>
<dbReference type="Proteomes" id="UP000250140">
    <property type="component" value="Unassembled WGS sequence"/>
</dbReference>
<comment type="similarity">
    <text evidence="3">Belongs to the methyltransferase superfamily. LCMT family.</text>
</comment>
<dbReference type="EMBL" id="KV748733">
    <property type="protein sequence ID" value="OCL13365.1"/>
    <property type="molecule type" value="Genomic_DNA"/>
</dbReference>
<comment type="catalytic activity">
    <reaction evidence="15">
        <text>7-[(3S)-(3-amino-3-methoxycarbonyl)propyl]wyosine(37) in tRNA(Phe) + S-adenosyl-L-methionine + CO2 = wybutosine(37) in tRNA(Phe) + S-adenosyl-L-homocysteine + 2 H(+)</text>
        <dbReference type="Rhea" id="RHEA:37119"/>
        <dbReference type="Rhea" id="RHEA-COMP:11844"/>
        <dbReference type="Rhea" id="RHEA-COMP:11847"/>
        <dbReference type="ChEBI" id="CHEBI:15378"/>
        <dbReference type="ChEBI" id="CHEBI:16526"/>
        <dbReference type="ChEBI" id="CHEBI:57856"/>
        <dbReference type="ChEBI" id="CHEBI:59789"/>
        <dbReference type="ChEBI" id="CHEBI:73544"/>
        <dbReference type="ChEBI" id="CHEBI:74275"/>
        <dbReference type="EC" id="2.3.1.231"/>
    </reaction>
</comment>
<evidence type="ECO:0000256" key="2">
    <source>
        <dbReference type="ARBA" id="ARBA00004797"/>
    </source>
</evidence>
<dbReference type="UniPathway" id="UPA00375"/>
<comment type="pathway">
    <text evidence="2">tRNA modification; wybutosine-tRNA(Phe) biosynthesis.</text>
</comment>
<dbReference type="FunFam" id="2.60.120.650:FF:000043">
    <property type="entry name" value="tRNA wybutosine-synthesizing protein 4"/>
    <property type="match status" value="1"/>
</dbReference>
<comment type="catalytic activity">
    <reaction evidence="1">
        <text>7-[(3S)-3-amino-3-carboxypropyl]wyosine(37) in tRNA(Phe) + S-adenosyl-L-methionine = 7-[(3S)-(3-amino-3-methoxycarbonyl)propyl]wyosine(37) in tRNA(Phe) + S-adenosyl-L-homocysteine</text>
        <dbReference type="Rhea" id="RHEA:36903"/>
        <dbReference type="Rhea" id="RHEA-COMP:10379"/>
        <dbReference type="Rhea" id="RHEA-COMP:11844"/>
        <dbReference type="ChEBI" id="CHEBI:57856"/>
        <dbReference type="ChEBI" id="CHEBI:59789"/>
        <dbReference type="ChEBI" id="CHEBI:73543"/>
        <dbReference type="ChEBI" id="CHEBI:74275"/>
        <dbReference type="EC" id="2.1.1.290"/>
    </reaction>
</comment>
<evidence type="ECO:0000256" key="4">
    <source>
        <dbReference type="ARBA" id="ARBA00012155"/>
    </source>
</evidence>
<dbReference type="InterPro" id="IPR007213">
    <property type="entry name" value="Ppm1/Ppm2/Tcmp"/>
</dbReference>
<evidence type="ECO:0000256" key="7">
    <source>
        <dbReference type="ARBA" id="ARBA00022603"/>
    </source>
</evidence>
<dbReference type="Pfam" id="PF13621">
    <property type="entry name" value="Cupin_8"/>
    <property type="match status" value="1"/>
</dbReference>
<evidence type="ECO:0000256" key="9">
    <source>
        <dbReference type="ARBA" id="ARBA00022691"/>
    </source>
</evidence>
<dbReference type="PANTHER" id="PTHR46529:SF1">
    <property type="entry name" value="TRNA WYBUTOSINE-SYNTHESIZING PROTEIN 4"/>
    <property type="match status" value="1"/>
</dbReference>